<dbReference type="InterPro" id="IPR011991">
    <property type="entry name" value="ArsR-like_HTH"/>
</dbReference>
<dbReference type="InterPro" id="IPR036390">
    <property type="entry name" value="WH_DNA-bd_sf"/>
</dbReference>
<evidence type="ECO:0000313" key="5">
    <source>
        <dbReference type="EMBL" id="QRV16910.1"/>
    </source>
</evidence>
<dbReference type="InterPro" id="IPR056526">
    <property type="entry name" value="TRASH_HVO_1752"/>
</dbReference>
<accession>A0A8T8E638</accession>
<dbReference type="CDD" id="cd00090">
    <property type="entry name" value="HTH_ARSR"/>
    <property type="match status" value="1"/>
</dbReference>
<dbReference type="SUPFAM" id="SSF46785">
    <property type="entry name" value="Winged helix' DNA-binding domain"/>
    <property type="match status" value="1"/>
</dbReference>
<evidence type="ECO:0000259" key="4">
    <source>
        <dbReference type="PROSITE" id="PS50956"/>
    </source>
</evidence>
<dbReference type="PRINTS" id="PR00033">
    <property type="entry name" value="HTHASNC"/>
</dbReference>
<keyword evidence="2" id="KW-0238">DNA-binding</keyword>
<name>A0A8T8E638_9EURY</name>
<dbReference type="RefSeq" id="WP_204749059.1">
    <property type="nucleotide sequence ID" value="NZ_CP069188.1"/>
</dbReference>
<dbReference type="Pfam" id="PF13404">
    <property type="entry name" value="HTH_AsnC-type"/>
    <property type="match status" value="1"/>
</dbReference>
<dbReference type="InterPro" id="IPR019888">
    <property type="entry name" value="Tscrpt_reg_AsnC-like"/>
</dbReference>
<reference evidence="5 6" key="1">
    <citation type="submission" date="2021-01" db="EMBL/GenBank/DDBJ databases">
        <title>Genome Sequence and Methylation Pattern of Haloterrigena salifodinae BOL5-1, An Extremely Halophilic Archaeon from a Bolivian Salt Mine.</title>
        <authorList>
            <person name="DasSarma P."/>
            <person name="Anton B.P."/>
            <person name="DasSarma S.L."/>
            <person name="von Ehrenheim H.A.L."/>
            <person name="Martinez F.L."/>
            <person name="Guzman D."/>
            <person name="Roberts R.J."/>
            <person name="DasSarma S."/>
        </authorList>
    </citation>
    <scope>NUCLEOTIDE SEQUENCE [LARGE SCALE GENOMIC DNA]</scope>
    <source>
        <strain evidence="5 6">BOL5-1</strain>
    </source>
</reference>
<evidence type="ECO:0000256" key="3">
    <source>
        <dbReference type="ARBA" id="ARBA00023163"/>
    </source>
</evidence>
<dbReference type="GeneID" id="62875179"/>
<dbReference type="InterPro" id="IPR011017">
    <property type="entry name" value="TRASH_dom"/>
</dbReference>
<dbReference type="EMBL" id="CP069188">
    <property type="protein sequence ID" value="QRV16910.1"/>
    <property type="molecule type" value="Genomic_DNA"/>
</dbReference>
<dbReference type="PROSITE" id="PS50956">
    <property type="entry name" value="HTH_ASNC_2"/>
    <property type="match status" value="1"/>
</dbReference>
<evidence type="ECO:0000256" key="1">
    <source>
        <dbReference type="ARBA" id="ARBA00023015"/>
    </source>
</evidence>
<protein>
    <submittedName>
        <fullName evidence="5">AsnC family transcriptional regulator</fullName>
    </submittedName>
</protein>
<sequence length="196" mass="21787">MRDLDETDMAILRLLGENARRPFSEIADEVDLSGPAVSDRVQRLEEAGIINRFTLDVDQSQLRAGVPVFVQVTTPPGAVEDCRTAAAEADAVEHVFVTADGEIWFYARAQVRRVREWLEGLLPDAADCEYDVTLLDDTEWTPSLEGTQFALTCAECGNTVDSEGESTRIDGEVYHFCCPSCSSRFEGRYDRLEEGV</sequence>
<evidence type="ECO:0000313" key="6">
    <source>
        <dbReference type="Proteomes" id="UP000637819"/>
    </source>
</evidence>
<dbReference type="AlphaFoldDB" id="A0A8T8E638"/>
<evidence type="ECO:0000256" key="2">
    <source>
        <dbReference type="ARBA" id="ARBA00023125"/>
    </source>
</evidence>
<proteinExistence type="predicted"/>
<keyword evidence="1" id="KW-0805">Transcription regulation</keyword>
<keyword evidence="3" id="KW-0804">Transcription</keyword>
<dbReference type="Gene3D" id="1.10.10.10">
    <property type="entry name" value="Winged helix-like DNA-binding domain superfamily/Winged helix DNA-binding domain"/>
    <property type="match status" value="1"/>
</dbReference>
<dbReference type="PANTHER" id="PTHR43413:SF4">
    <property type="entry name" value="HTH-TYPE TRANSCRIPTIONAL REGULATOR LYSM"/>
    <property type="match status" value="1"/>
</dbReference>
<dbReference type="KEGG" id="hsal:JMJ58_08605"/>
<dbReference type="InterPro" id="IPR000485">
    <property type="entry name" value="AsnC-type_HTH_dom"/>
</dbReference>
<dbReference type="InterPro" id="IPR050684">
    <property type="entry name" value="HTH-Siroheme_Decarb"/>
</dbReference>
<dbReference type="SMART" id="SM00746">
    <property type="entry name" value="TRASH"/>
    <property type="match status" value="1"/>
</dbReference>
<dbReference type="GO" id="GO:0043565">
    <property type="term" value="F:sequence-specific DNA binding"/>
    <property type="evidence" value="ECO:0007669"/>
    <property type="project" value="InterPro"/>
</dbReference>
<gene>
    <name evidence="5" type="ORF">JMJ58_08605</name>
</gene>
<feature type="domain" description="HTH asnC-type" evidence="4">
    <location>
        <begin position="4"/>
        <end position="67"/>
    </location>
</feature>
<dbReference type="Proteomes" id="UP000637819">
    <property type="component" value="Chromosome"/>
</dbReference>
<dbReference type="SMART" id="SM00344">
    <property type="entry name" value="HTH_ASNC"/>
    <property type="match status" value="1"/>
</dbReference>
<dbReference type="OrthoDB" id="33200at2157"/>
<dbReference type="Pfam" id="PF24273">
    <property type="entry name" value="TRASH_HVO_1752_C"/>
    <property type="match status" value="1"/>
</dbReference>
<dbReference type="PANTHER" id="PTHR43413">
    <property type="entry name" value="TRANSCRIPTIONAL REGULATOR, ASNC FAMILY"/>
    <property type="match status" value="1"/>
</dbReference>
<dbReference type="InterPro" id="IPR036388">
    <property type="entry name" value="WH-like_DNA-bd_sf"/>
</dbReference>
<organism evidence="5 6">
    <name type="scientific">Haloterrigena salifodinae</name>
    <dbReference type="NCBI Taxonomy" id="2675099"/>
    <lineage>
        <taxon>Archaea</taxon>
        <taxon>Methanobacteriati</taxon>
        <taxon>Methanobacteriota</taxon>
        <taxon>Stenosarchaea group</taxon>
        <taxon>Halobacteria</taxon>
        <taxon>Halobacteriales</taxon>
        <taxon>Natrialbaceae</taxon>
        <taxon>Haloterrigena</taxon>
    </lineage>
</organism>
<keyword evidence="6" id="KW-1185">Reference proteome</keyword>